<organism evidence="1 2">
    <name type="scientific">Pengzhenrongella frigida</name>
    <dbReference type="NCBI Taxonomy" id="1259133"/>
    <lineage>
        <taxon>Bacteria</taxon>
        <taxon>Bacillati</taxon>
        <taxon>Actinomycetota</taxon>
        <taxon>Actinomycetes</taxon>
        <taxon>Micrococcales</taxon>
        <taxon>Pengzhenrongella</taxon>
    </lineage>
</organism>
<reference evidence="1 2" key="1">
    <citation type="submission" date="2019-01" db="EMBL/GenBank/DDBJ databases">
        <title>Novel species of Cellulomonas.</title>
        <authorList>
            <person name="Liu Q."/>
            <person name="Xin Y.-H."/>
        </authorList>
    </citation>
    <scope>NUCLEOTIDE SEQUENCE [LARGE SCALE GENOMIC DNA]</scope>
    <source>
        <strain evidence="1 2">HLT2-17</strain>
    </source>
</reference>
<dbReference type="RefSeq" id="WP_130102565.1">
    <property type="nucleotide sequence ID" value="NZ_SDWW01000021.1"/>
</dbReference>
<evidence type="ECO:0000313" key="2">
    <source>
        <dbReference type="Proteomes" id="UP000293764"/>
    </source>
</evidence>
<keyword evidence="2" id="KW-1185">Reference proteome</keyword>
<dbReference type="AlphaFoldDB" id="A0A4Q5MZI2"/>
<accession>A0A4Q5MZI2</accession>
<proteinExistence type="predicted"/>
<protein>
    <submittedName>
        <fullName evidence="1">Uncharacterized protein</fullName>
    </submittedName>
</protein>
<evidence type="ECO:0000313" key="1">
    <source>
        <dbReference type="EMBL" id="RYV51126.1"/>
    </source>
</evidence>
<comment type="caution">
    <text evidence="1">The sequence shown here is derived from an EMBL/GenBank/DDBJ whole genome shotgun (WGS) entry which is preliminary data.</text>
</comment>
<dbReference type="Proteomes" id="UP000293764">
    <property type="component" value="Unassembled WGS sequence"/>
</dbReference>
<name>A0A4Q5MZI2_9MICO</name>
<gene>
    <name evidence="1" type="ORF">EUA98_10130</name>
</gene>
<sequence length="281" mass="31056">MLLQKVVTPALTEAYLVGGHDRVAGYVVRTTDVDLATRPPQLIAAHGLTDPRFPFRADAPWLDVLRFEASPQFQYLPGDADTLVPQWWLRHSRLTPGAELLRMFDDGSCALLARYGDVGTGWDVSHTTGPRASIAPLSRCVGPVALWHGSYVDADLVDDGRSVVLALDSPPLKETGFTPTENGRWRRVVPRHEVDELFELDVVASWHGLEVRMVDQWMDGRRDVIARISALSDDGQLAEQLSMPCVEPGLYESVVPAAELDDLVARRLVLDVETMVGPELD</sequence>
<dbReference type="EMBL" id="SDWW01000021">
    <property type="protein sequence ID" value="RYV51126.1"/>
    <property type="molecule type" value="Genomic_DNA"/>
</dbReference>
<dbReference type="OrthoDB" id="3748032at2"/>